<comment type="caution">
    <text evidence="1">The sequence shown here is derived from an EMBL/GenBank/DDBJ whole genome shotgun (WGS) entry which is preliminary data.</text>
</comment>
<organism evidence="1">
    <name type="scientific">marine sediment metagenome</name>
    <dbReference type="NCBI Taxonomy" id="412755"/>
    <lineage>
        <taxon>unclassified sequences</taxon>
        <taxon>metagenomes</taxon>
        <taxon>ecological metagenomes</taxon>
    </lineage>
</organism>
<reference evidence="1" key="1">
    <citation type="journal article" date="2014" name="Front. Microbiol.">
        <title>High frequency of phylogenetically diverse reductive dehalogenase-homologous genes in deep subseafloor sedimentary metagenomes.</title>
        <authorList>
            <person name="Kawai M."/>
            <person name="Futagami T."/>
            <person name="Toyoda A."/>
            <person name="Takaki Y."/>
            <person name="Nishi S."/>
            <person name="Hori S."/>
            <person name="Arai W."/>
            <person name="Tsubouchi T."/>
            <person name="Morono Y."/>
            <person name="Uchiyama I."/>
            <person name="Ito T."/>
            <person name="Fujiyama A."/>
            <person name="Inagaki F."/>
            <person name="Takami H."/>
        </authorList>
    </citation>
    <scope>NUCLEOTIDE SEQUENCE</scope>
    <source>
        <strain evidence="1">Expedition CK06-06</strain>
    </source>
</reference>
<dbReference type="AlphaFoldDB" id="X1C912"/>
<feature type="non-terminal residue" evidence="1">
    <location>
        <position position="1"/>
    </location>
</feature>
<sequence length="115" mass="12982">VQIDGDWVVVDATAVNLPLRTGFNLSRSFMEDKVKGDLWREGIMVDEGNVSYVYAISPDEPNEKVDVTSRYTNTINISIFVYDVNNIPVSNASIYVSSHNRLKMRSTGLSNKMQY</sequence>
<evidence type="ECO:0000313" key="1">
    <source>
        <dbReference type="EMBL" id="GAH03882.1"/>
    </source>
</evidence>
<name>X1C912_9ZZZZ</name>
<accession>X1C912</accession>
<proteinExistence type="predicted"/>
<gene>
    <name evidence="1" type="ORF">S01H4_37975</name>
</gene>
<protein>
    <submittedName>
        <fullName evidence="1">Uncharacterized protein</fullName>
    </submittedName>
</protein>
<dbReference type="EMBL" id="BART01020439">
    <property type="protein sequence ID" value="GAH03882.1"/>
    <property type="molecule type" value="Genomic_DNA"/>
</dbReference>